<dbReference type="Pfam" id="PF03190">
    <property type="entry name" value="Thioredox_DsbH"/>
    <property type="match status" value="1"/>
</dbReference>
<feature type="domain" description="Spermatogenesis-associated protein 20-like TRX" evidence="2">
    <location>
        <begin position="44"/>
        <end position="100"/>
    </location>
</feature>
<dbReference type="SUPFAM" id="SSF52833">
    <property type="entry name" value="Thioredoxin-like"/>
    <property type="match status" value="1"/>
</dbReference>
<dbReference type="PANTHER" id="PTHR15337:SF11">
    <property type="entry name" value="THIOREDOXIN DOMAIN-CONTAINING PROTEIN"/>
    <property type="match status" value="1"/>
</dbReference>
<name>A0A1W1CPF1_9ZZZZ</name>
<evidence type="ECO:0000256" key="1">
    <source>
        <dbReference type="ARBA" id="ARBA00022729"/>
    </source>
</evidence>
<evidence type="ECO:0000259" key="2">
    <source>
        <dbReference type="Pfam" id="PF03190"/>
    </source>
</evidence>
<proteinExistence type="predicted"/>
<dbReference type="PROSITE" id="PS51257">
    <property type="entry name" value="PROKAR_LIPOPROTEIN"/>
    <property type="match status" value="1"/>
</dbReference>
<dbReference type="EMBL" id="FPHN01000229">
    <property type="protein sequence ID" value="SFV67659.1"/>
    <property type="molecule type" value="Genomic_DNA"/>
</dbReference>
<organism evidence="3">
    <name type="scientific">hydrothermal vent metagenome</name>
    <dbReference type="NCBI Taxonomy" id="652676"/>
    <lineage>
        <taxon>unclassified sequences</taxon>
        <taxon>metagenomes</taxon>
        <taxon>ecological metagenomes</taxon>
    </lineage>
</organism>
<dbReference type="InterPro" id="IPR004879">
    <property type="entry name" value="Ssp411-like_TRX"/>
</dbReference>
<sequence>MRELVIFLFLFIFVSCSQNEEKKDNNQISNTIKTMSGINKVYNNYKEAFLVAKKKNKPVFILFTTKHCRWCKKLKERTFKDEQIIKRLNHDFIVLLLDKNYSNYPSKYNITAVPTVYIMNKDEKVFTSIVGYHKNPYDYIKWFNYVKVELST</sequence>
<dbReference type="Gene3D" id="3.40.30.10">
    <property type="entry name" value="Glutaredoxin"/>
    <property type="match status" value="1"/>
</dbReference>
<reference evidence="3" key="1">
    <citation type="submission" date="2016-10" db="EMBL/GenBank/DDBJ databases">
        <authorList>
            <person name="de Groot N.N."/>
        </authorList>
    </citation>
    <scope>NUCLEOTIDE SEQUENCE</scope>
</reference>
<gene>
    <name evidence="3" type="ORF">MNB_SV-14-1350</name>
</gene>
<protein>
    <recommendedName>
        <fullName evidence="2">Spermatogenesis-associated protein 20-like TRX domain-containing protein</fullName>
    </recommendedName>
</protein>
<dbReference type="InterPro" id="IPR051099">
    <property type="entry name" value="AGR/TXD"/>
</dbReference>
<keyword evidence="1" id="KW-0732">Signal</keyword>
<dbReference type="InterPro" id="IPR036249">
    <property type="entry name" value="Thioredoxin-like_sf"/>
</dbReference>
<accession>A0A1W1CPF1</accession>
<evidence type="ECO:0000313" key="3">
    <source>
        <dbReference type="EMBL" id="SFV67659.1"/>
    </source>
</evidence>
<dbReference type="AlphaFoldDB" id="A0A1W1CPF1"/>
<dbReference type="PANTHER" id="PTHR15337">
    <property type="entry name" value="ANTERIOR GRADIENT PROTEIN-RELATED"/>
    <property type="match status" value="1"/>
</dbReference>